<evidence type="ECO:0000313" key="1">
    <source>
        <dbReference type="EMBL" id="MEX6686360.1"/>
    </source>
</evidence>
<keyword evidence="2" id="KW-1185">Reference proteome</keyword>
<accession>A0ABV3Z9T8</accession>
<protein>
    <submittedName>
        <fullName evidence="1">Uncharacterized protein</fullName>
    </submittedName>
</protein>
<gene>
    <name evidence="1" type="ORF">QTN47_02585</name>
</gene>
<proteinExistence type="predicted"/>
<comment type="caution">
    <text evidence="1">The sequence shown here is derived from an EMBL/GenBank/DDBJ whole genome shotgun (WGS) entry which is preliminary data.</text>
</comment>
<dbReference type="RefSeq" id="WP_369327757.1">
    <property type="nucleotide sequence ID" value="NZ_JAULBC010000001.1"/>
</dbReference>
<dbReference type="EMBL" id="JAULBC010000001">
    <property type="protein sequence ID" value="MEX6686360.1"/>
    <property type="molecule type" value="Genomic_DNA"/>
</dbReference>
<name>A0ABV3Z9T8_9BACT</name>
<reference evidence="1 2" key="1">
    <citation type="submission" date="2023-07" db="EMBL/GenBank/DDBJ databases">
        <authorList>
            <person name="Lian W.-H."/>
        </authorList>
    </citation>
    <scope>NUCLEOTIDE SEQUENCE [LARGE SCALE GENOMIC DNA]</scope>
    <source>
        <strain evidence="1 2">SYSU DXS3180</strain>
    </source>
</reference>
<sequence>MDRRSTLGQNGSFLQILTVCFNEKQRADLLFDDNGLTRASGYIRLINGTANAPYLEMEDGQKISIRSIVAVNGTFSDNYCEC</sequence>
<evidence type="ECO:0000313" key="2">
    <source>
        <dbReference type="Proteomes" id="UP001560573"/>
    </source>
</evidence>
<organism evidence="1 2">
    <name type="scientific">Danxiaibacter flavus</name>
    <dbReference type="NCBI Taxonomy" id="3049108"/>
    <lineage>
        <taxon>Bacteria</taxon>
        <taxon>Pseudomonadati</taxon>
        <taxon>Bacteroidota</taxon>
        <taxon>Chitinophagia</taxon>
        <taxon>Chitinophagales</taxon>
        <taxon>Chitinophagaceae</taxon>
        <taxon>Danxiaibacter</taxon>
    </lineage>
</organism>
<dbReference type="Proteomes" id="UP001560573">
    <property type="component" value="Unassembled WGS sequence"/>
</dbReference>